<dbReference type="InterPro" id="IPR036388">
    <property type="entry name" value="WH-like_DNA-bd_sf"/>
</dbReference>
<dbReference type="SUPFAM" id="SSF48008">
    <property type="entry name" value="GntR ligand-binding domain-like"/>
    <property type="match status" value="1"/>
</dbReference>
<evidence type="ECO:0000256" key="3">
    <source>
        <dbReference type="ARBA" id="ARBA00023163"/>
    </source>
</evidence>
<dbReference type="Pfam" id="PF00392">
    <property type="entry name" value="GntR"/>
    <property type="match status" value="1"/>
</dbReference>
<dbReference type="PANTHER" id="PTHR43537">
    <property type="entry name" value="TRANSCRIPTIONAL REGULATOR, GNTR FAMILY"/>
    <property type="match status" value="1"/>
</dbReference>
<evidence type="ECO:0000313" key="6">
    <source>
        <dbReference type="Proteomes" id="UP000601041"/>
    </source>
</evidence>
<evidence type="ECO:0000256" key="2">
    <source>
        <dbReference type="ARBA" id="ARBA00023125"/>
    </source>
</evidence>
<organism evidence="5 6">
    <name type="scientific">Pseudorhizobium halotolerans</name>
    <dbReference type="NCBI Taxonomy" id="1233081"/>
    <lineage>
        <taxon>Bacteria</taxon>
        <taxon>Pseudomonadati</taxon>
        <taxon>Pseudomonadota</taxon>
        <taxon>Alphaproteobacteria</taxon>
        <taxon>Hyphomicrobiales</taxon>
        <taxon>Rhizobiaceae</taxon>
        <taxon>Rhizobium/Agrobacterium group</taxon>
        <taxon>Pseudorhizobium</taxon>
    </lineage>
</organism>
<accession>A0ABN7K381</accession>
<keyword evidence="1" id="KW-0805">Transcription regulation</keyword>
<sequence>MTIRQRRLTATDRIRLVLADEIVLGSIGPGVALDEVSLAERFKVSRTPVREAIRQLEAIGFVEARPHRGAVVPHFTKEKIDEMFVVMADLEALCARNAAVAIEPATKQQLMDAHLACKQAALDGDIDEYYRRNIAFHEVIYIASGNGFLAEITLNVRNRVAPFRKAQFQSFNRLMNSVAEHETIVNHILSGEADAAAEAMTQHLRVVRDSVGTVAPTLR</sequence>
<dbReference type="EMBL" id="CABFWE030000016">
    <property type="protein sequence ID" value="CAD7056192.1"/>
    <property type="molecule type" value="Genomic_DNA"/>
</dbReference>
<dbReference type="SMART" id="SM00345">
    <property type="entry name" value="HTH_GNTR"/>
    <property type="match status" value="1"/>
</dbReference>
<name>A0ABN7K381_9HYPH</name>
<dbReference type="InterPro" id="IPR011711">
    <property type="entry name" value="GntR_C"/>
</dbReference>
<dbReference type="Gene3D" id="1.10.10.10">
    <property type="entry name" value="Winged helix-like DNA-binding domain superfamily/Winged helix DNA-binding domain"/>
    <property type="match status" value="1"/>
</dbReference>
<dbReference type="CDD" id="cd07377">
    <property type="entry name" value="WHTH_GntR"/>
    <property type="match status" value="1"/>
</dbReference>
<dbReference type="InterPro" id="IPR000524">
    <property type="entry name" value="Tscrpt_reg_HTH_GntR"/>
</dbReference>
<evidence type="ECO:0000313" key="5">
    <source>
        <dbReference type="EMBL" id="CAD7056192.1"/>
    </source>
</evidence>
<dbReference type="PRINTS" id="PR00035">
    <property type="entry name" value="HTHGNTR"/>
</dbReference>
<keyword evidence="3" id="KW-0804">Transcription</keyword>
<evidence type="ECO:0000259" key="4">
    <source>
        <dbReference type="PROSITE" id="PS50949"/>
    </source>
</evidence>
<dbReference type="SUPFAM" id="SSF46785">
    <property type="entry name" value="Winged helix' DNA-binding domain"/>
    <property type="match status" value="1"/>
</dbReference>
<gene>
    <name evidence="5" type="ORF">RHAB21_00887</name>
</gene>
<proteinExistence type="predicted"/>
<dbReference type="InterPro" id="IPR008920">
    <property type="entry name" value="TF_FadR/GntR_C"/>
</dbReference>
<dbReference type="SMART" id="SM00895">
    <property type="entry name" value="FCD"/>
    <property type="match status" value="1"/>
</dbReference>
<keyword evidence="6" id="KW-1185">Reference proteome</keyword>
<feature type="domain" description="HTH gntR-type" evidence="4">
    <location>
        <begin position="8"/>
        <end position="75"/>
    </location>
</feature>
<reference evidence="5 6" key="1">
    <citation type="submission" date="2020-11" db="EMBL/GenBank/DDBJ databases">
        <authorList>
            <person name="Lassalle F."/>
        </authorList>
    </citation>
    <scope>NUCLEOTIDE SEQUENCE [LARGE SCALE GENOMIC DNA]</scope>
    <source>
        <strain evidence="5 6">AB21</strain>
    </source>
</reference>
<dbReference type="Proteomes" id="UP000601041">
    <property type="component" value="Unassembled WGS sequence"/>
</dbReference>
<dbReference type="Pfam" id="PF07729">
    <property type="entry name" value="FCD"/>
    <property type="match status" value="1"/>
</dbReference>
<comment type="caution">
    <text evidence="5">The sequence shown here is derived from an EMBL/GenBank/DDBJ whole genome shotgun (WGS) entry which is preliminary data.</text>
</comment>
<evidence type="ECO:0000256" key="1">
    <source>
        <dbReference type="ARBA" id="ARBA00023015"/>
    </source>
</evidence>
<dbReference type="PROSITE" id="PS50949">
    <property type="entry name" value="HTH_GNTR"/>
    <property type="match status" value="1"/>
</dbReference>
<protein>
    <submittedName>
        <fullName evidence="5">GntR family transcriptional regulator</fullName>
    </submittedName>
</protein>
<keyword evidence="2" id="KW-0238">DNA-binding</keyword>
<dbReference type="RefSeq" id="WP_142521647.1">
    <property type="nucleotide sequence ID" value="NZ_CABFWE030000016.1"/>
</dbReference>
<dbReference type="InterPro" id="IPR036390">
    <property type="entry name" value="WH_DNA-bd_sf"/>
</dbReference>
<dbReference type="PANTHER" id="PTHR43537:SF49">
    <property type="entry name" value="TRANSCRIPTIONAL REGULATORY PROTEIN"/>
    <property type="match status" value="1"/>
</dbReference>
<dbReference type="Gene3D" id="1.20.120.530">
    <property type="entry name" value="GntR ligand-binding domain-like"/>
    <property type="match status" value="1"/>
</dbReference>